<accession>A0AAJ3IXE9</accession>
<evidence type="ECO:0000256" key="7">
    <source>
        <dbReference type="ARBA" id="ARBA00023136"/>
    </source>
</evidence>
<comment type="caution">
    <text evidence="9">The sequence shown here is derived from an EMBL/GenBank/DDBJ whole genome shotgun (WGS) entry which is preliminary data.</text>
</comment>
<evidence type="ECO:0000313" key="10">
    <source>
        <dbReference type="EMBL" id="ODA07534.1"/>
    </source>
</evidence>
<dbReference type="RefSeq" id="WP_028541065.1">
    <property type="nucleotide sequence ID" value="NZ_CP017968.3"/>
</dbReference>
<evidence type="ECO:0000256" key="1">
    <source>
        <dbReference type="ARBA" id="ARBA00004141"/>
    </source>
</evidence>
<keyword evidence="11" id="KW-1185">Reference proteome</keyword>
<dbReference type="Gene3D" id="1.20.1740.10">
    <property type="entry name" value="Amino acid/polyamine transporter I"/>
    <property type="match status" value="1"/>
</dbReference>
<evidence type="ECO:0000313" key="12">
    <source>
        <dbReference type="Proteomes" id="UP001229409"/>
    </source>
</evidence>
<evidence type="ECO:0000313" key="9">
    <source>
        <dbReference type="EMBL" id="MDH2333620.1"/>
    </source>
</evidence>
<feature type="transmembrane region" description="Helical" evidence="8">
    <location>
        <begin position="191"/>
        <end position="209"/>
    </location>
</feature>
<feature type="transmembrane region" description="Helical" evidence="8">
    <location>
        <begin position="85"/>
        <end position="104"/>
    </location>
</feature>
<comment type="similarity">
    <text evidence="2">Belongs to the amino acid-polyamine-organocation (APC) superfamily. Spore germination protein (SGP) (TC 2.A.3.9) family.</text>
</comment>
<feature type="transmembrane region" description="Helical" evidence="8">
    <location>
        <begin position="307"/>
        <end position="325"/>
    </location>
</feature>
<organism evidence="9 12">
    <name type="scientific">Paenibacillus polymyxa</name>
    <name type="common">Bacillus polymyxa</name>
    <dbReference type="NCBI Taxonomy" id="1406"/>
    <lineage>
        <taxon>Bacteria</taxon>
        <taxon>Bacillati</taxon>
        <taxon>Bacillota</taxon>
        <taxon>Bacilli</taxon>
        <taxon>Bacillales</taxon>
        <taxon>Paenibacillaceae</taxon>
        <taxon>Paenibacillus</taxon>
    </lineage>
</organism>
<dbReference type="Proteomes" id="UP000094974">
    <property type="component" value="Unassembled WGS sequence"/>
</dbReference>
<reference evidence="11" key="1">
    <citation type="submission" date="2016-05" db="EMBL/GenBank/DDBJ databases">
        <title>Whole genome shotgun sequencing of cultured foodborne pathogen.</title>
        <authorList>
            <person name="Zheng J."/>
            <person name="Timme R."/>
            <person name="Allard M."/>
            <person name="Strain E."/>
            <person name="Luo Y."/>
            <person name="Brown E."/>
        </authorList>
    </citation>
    <scope>NUCLEOTIDE SEQUENCE [LARGE SCALE GENOMIC DNA]</scope>
    <source>
        <strain evidence="11">CFSAN034343</strain>
    </source>
</reference>
<dbReference type="GO" id="GO:0009847">
    <property type="term" value="P:spore germination"/>
    <property type="evidence" value="ECO:0007669"/>
    <property type="project" value="InterPro"/>
</dbReference>
<proteinExistence type="inferred from homology"/>
<evidence type="ECO:0000313" key="11">
    <source>
        <dbReference type="Proteomes" id="UP000094974"/>
    </source>
</evidence>
<feature type="transmembrane region" description="Helical" evidence="8">
    <location>
        <begin position="124"/>
        <end position="145"/>
    </location>
</feature>
<feature type="transmembrane region" description="Helical" evidence="8">
    <location>
        <begin position="221"/>
        <end position="245"/>
    </location>
</feature>
<keyword evidence="3" id="KW-0813">Transport</keyword>
<keyword evidence="7 8" id="KW-0472">Membrane</keyword>
<name>A0AAJ3IXE9_PAEPO</name>
<dbReference type="EMBL" id="JARVWT010000012">
    <property type="protein sequence ID" value="MDH2333620.1"/>
    <property type="molecule type" value="Genomic_DNA"/>
</dbReference>
<keyword evidence="6 8" id="KW-1133">Transmembrane helix</keyword>
<reference evidence="9" key="3">
    <citation type="submission" date="2023-04" db="EMBL/GenBank/DDBJ databases">
        <title>Uncovering the Secrets of Slow-Growing Bacteria in Tropical Savanna Soil through Cultivation and Genomic Analysis.</title>
        <authorList>
            <person name="Goncalves O.S."/>
            <person name="Santana M.F."/>
        </authorList>
    </citation>
    <scope>NUCLEOTIDE SEQUENCE</scope>
    <source>
        <strain evidence="9">ANTI</strain>
    </source>
</reference>
<protein>
    <submittedName>
        <fullName evidence="9">GerAB/ArcD/ProY family transporter</fullName>
    </submittedName>
    <submittedName>
        <fullName evidence="10">Spore gernimation protein</fullName>
    </submittedName>
</protein>
<feature type="transmembrane region" description="Helical" evidence="8">
    <location>
        <begin position="44"/>
        <end position="65"/>
    </location>
</feature>
<dbReference type="Proteomes" id="UP001229409">
    <property type="component" value="Unassembled WGS sequence"/>
</dbReference>
<keyword evidence="5 8" id="KW-0812">Transmembrane</keyword>
<feature type="transmembrane region" description="Helical" evidence="8">
    <location>
        <begin position="152"/>
        <end position="171"/>
    </location>
</feature>
<dbReference type="NCBIfam" id="TIGR00912">
    <property type="entry name" value="2A0309"/>
    <property type="match status" value="1"/>
</dbReference>
<sequence length="364" mass="40381">MARGKKTDKITTLQTTEIVLCFMLAAGLLTLPRVAVETAKTPDVWMSVILAGAATFLFGWIIVKLSSRFPESTFYQYVQRITGKAIGKVLGILFVIYFICIAAYEIRAVEEVTSFFLLEGTPVWAISAPFMWISLYLCLGGIGTLGKICQVIFPITAAIFLLICLLSLNIFELNNLRPVLSEGVMPVIKALKTTTLTLTGTECLLFILCRMEKPEKATKAVGLAIGISTIFYTATLILCIGAFSVEGVMTRTWPFLDLARSFEVEYLLLERFESLLLSIWIMQIFATFSIAFYCASLGVSQILNSSYSKALFILLPFIYVLSQIPKNLNELFSFGTMIGNAAFVLFALLPLPLLLISHWRGVRS</sequence>
<dbReference type="PANTHER" id="PTHR34975:SF2">
    <property type="entry name" value="SPORE GERMINATION PROTEIN A2"/>
    <property type="match status" value="1"/>
</dbReference>
<feature type="transmembrane region" description="Helical" evidence="8">
    <location>
        <begin position="12"/>
        <end position="32"/>
    </location>
</feature>
<reference evidence="10" key="2">
    <citation type="submission" date="2016-05" db="EMBL/GenBank/DDBJ databases">
        <authorList>
            <person name="Zheng J."/>
            <person name="Timme R."/>
            <person name="Allard M."/>
            <person name="Strain E."/>
            <person name="Luo Y."/>
            <person name="Brown E."/>
        </authorList>
    </citation>
    <scope>NUCLEOTIDE SEQUENCE</scope>
    <source>
        <strain evidence="10">CFSAN034343</strain>
    </source>
</reference>
<evidence type="ECO:0000256" key="2">
    <source>
        <dbReference type="ARBA" id="ARBA00007998"/>
    </source>
</evidence>
<evidence type="ECO:0000256" key="6">
    <source>
        <dbReference type="ARBA" id="ARBA00022989"/>
    </source>
</evidence>
<dbReference type="AlphaFoldDB" id="A0AAJ3IXE9"/>
<comment type="subcellular location">
    <subcellularLocation>
        <location evidence="1">Membrane</location>
        <topology evidence="1">Multi-pass membrane protein</topology>
    </subcellularLocation>
</comment>
<feature type="transmembrane region" description="Helical" evidence="8">
    <location>
        <begin position="275"/>
        <end position="295"/>
    </location>
</feature>
<dbReference type="InterPro" id="IPR004761">
    <property type="entry name" value="Spore_GerAB"/>
</dbReference>
<evidence type="ECO:0000256" key="5">
    <source>
        <dbReference type="ARBA" id="ARBA00022692"/>
    </source>
</evidence>
<evidence type="ECO:0000256" key="8">
    <source>
        <dbReference type="SAM" id="Phobius"/>
    </source>
</evidence>
<dbReference type="PANTHER" id="PTHR34975">
    <property type="entry name" value="SPORE GERMINATION PROTEIN A2"/>
    <property type="match status" value="1"/>
</dbReference>
<dbReference type="Pfam" id="PF03845">
    <property type="entry name" value="Spore_permease"/>
    <property type="match status" value="1"/>
</dbReference>
<gene>
    <name evidence="10" type="ORF">A7312_10675</name>
    <name evidence="9" type="ORF">QDS18_22405</name>
</gene>
<dbReference type="GO" id="GO:0016020">
    <property type="term" value="C:membrane"/>
    <property type="evidence" value="ECO:0007669"/>
    <property type="project" value="UniProtKB-SubCell"/>
</dbReference>
<evidence type="ECO:0000256" key="3">
    <source>
        <dbReference type="ARBA" id="ARBA00022448"/>
    </source>
</evidence>
<keyword evidence="4" id="KW-0309">Germination</keyword>
<feature type="transmembrane region" description="Helical" evidence="8">
    <location>
        <begin position="331"/>
        <end position="356"/>
    </location>
</feature>
<dbReference type="EMBL" id="LYND01000151">
    <property type="protein sequence ID" value="ODA07534.1"/>
    <property type="molecule type" value="Genomic_DNA"/>
</dbReference>
<evidence type="ECO:0000256" key="4">
    <source>
        <dbReference type="ARBA" id="ARBA00022544"/>
    </source>
</evidence>